<dbReference type="InterPro" id="IPR036583">
    <property type="entry name" value="23S_rRNA_IVS_sf"/>
</dbReference>
<dbReference type="PANTHER" id="PTHR38471">
    <property type="entry name" value="FOUR HELIX BUNDLE PROTEIN"/>
    <property type="match status" value="1"/>
</dbReference>
<evidence type="ECO:0008006" key="2">
    <source>
        <dbReference type="Google" id="ProtNLM"/>
    </source>
</evidence>
<organism evidence="1">
    <name type="scientific">marine sediment metagenome</name>
    <dbReference type="NCBI Taxonomy" id="412755"/>
    <lineage>
        <taxon>unclassified sequences</taxon>
        <taxon>metagenomes</taxon>
        <taxon>ecological metagenomes</taxon>
    </lineage>
</organism>
<sequence length="115" mass="13252">MQFENLNVWQRSADLACEVFIYFKASKQFGLKDQITRSALSISSNIAEGYERKTAKDYCRFLSYSKGSCGELRSQIYIALKIGEVDTKTAEIWIEESRQLSKMISALMKTIETWD</sequence>
<evidence type="ECO:0000313" key="1">
    <source>
        <dbReference type="EMBL" id="KKL75201.1"/>
    </source>
</evidence>
<accession>A0A0F9F9N2</accession>
<dbReference type="Gene3D" id="1.20.1440.60">
    <property type="entry name" value="23S rRNA-intervening sequence"/>
    <property type="match status" value="1"/>
</dbReference>
<dbReference type="Pfam" id="PF05635">
    <property type="entry name" value="23S_rRNA_IVP"/>
    <property type="match status" value="1"/>
</dbReference>
<reference evidence="1" key="1">
    <citation type="journal article" date="2015" name="Nature">
        <title>Complex archaea that bridge the gap between prokaryotes and eukaryotes.</title>
        <authorList>
            <person name="Spang A."/>
            <person name="Saw J.H."/>
            <person name="Jorgensen S.L."/>
            <person name="Zaremba-Niedzwiedzka K."/>
            <person name="Martijn J."/>
            <person name="Lind A.E."/>
            <person name="van Eijk R."/>
            <person name="Schleper C."/>
            <person name="Guy L."/>
            <person name="Ettema T.J."/>
        </authorList>
    </citation>
    <scope>NUCLEOTIDE SEQUENCE</scope>
</reference>
<dbReference type="AlphaFoldDB" id="A0A0F9F9N2"/>
<gene>
    <name evidence="1" type="ORF">LCGC14_2057270</name>
</gene>
<dbReference type="EMBL" id="LAZR01024416">
    <property type="protein sequence ID" value="KKL75201.1"/>
    <property type="molecule type" value="Genomic_DNA"/>
</dbReference>
<comment type="caution">
    <text evidence="1">The sequence shown here is derived from an EMBL/GenBank/DDBJ whole genome shotgun (WGS) entry which is preliminary data.</text>
</comment>
<dbReference type="SUPFAM" id="SSF158446">
    <property type="entry name" value="IVS-encoded protein-like"/>
    <property type="match status" value="1"/>
</dbReference>
<dbReference type="InterPro" id="IPR012657">
    <property type="entry name" value="23S_rRNA-intervening_sequence"/>
</dbReference>
<dbReference type="CDD" id="cd16377">
    <property type="entry name" value="23S_rRNA_IVP_like"/>
    <property type="match status" value="1"/>
</dbReference>
<dbReference type="NCBIfam" id="NF008912">
    <property type="entry name" value="PRK12275.1-6"/>
    <property type="match status" value="1"/>
</dbReference>
<name>A0A0F9F9N2_9ZZZZ</name>
<dbReference type="NCBIfam" id="TIGR02436">
    <property type="entry name" value="four helix bundle protein"/>
    <property type="match status" value="1"/>
</dbReference>
<dbReference type="PANTHER" id="PTHR38471:SF2">
    <property type="entry name" value="FOUR HELIX BUNDLE PROTEIN"/>
    <property type="match status" value="1"/>
</dbReference>
<protein>
    <recommendedName>
        <fullName evidence="2">Four helix bundle protein</fullName>
    </recommendedName>
</protein>
<proteinExistence type="predicted"/>